<dbReference type="InterPro" id="IPR002048">
    <property type="entry name" value="EF_hand_dom"/>
</dbReference>
<dbReference type="PROSITE" id="PS50222">
    <property type="entry name" value="EF_HAND_2"/>
    <property type="match status" value="2"/>
</dbReference>
<feature type="domain" description="EF-hand" evidence="5">
    <location>
        <begin position="5"/>
        <end position="40"/>
    </location>
</feature>
<keyword evidence="7" id="KW-1185">Reference proteome</keyword>
<feature type="domain" description="EF-hand" evidence="5">
    <location>
        <begin position="41"/>
        <end position="73"/>
    </location>
</feature>
<dbReference type="GO" id="GO:0005509">
    <property type="term" value="F:calcium ion binding"/>
    <property type="evidence" value="ECO:0007669"/>
    <property type="project" value="InterPro"/>
</dbReference>
<dbReference type="SMART" id="SM00054">
    <property type="entry name" value="EFh"/>
    <property type="match status" value="2"/>
</dbReference>
<dbReference type="InterPro" id="IPR050230">
    <property type="entry name" value="CALM/Myosin/TropC-like"/>
</dbReference>
<dbReference type="AlphaFoldDB" id="L8HAA1"/>
<dbReference type="Gene3D" id="1.10.238.10">
    <property type="entry name" value="EF-hand"/>
    <property type="match status" value="1"/>
</dbReference>
<protein>
    <submittedName>
        <fullName evidence="6">Calmodulin, putative</fullName>
    </submittedName>
</protein>
<dbReference type="RefSeq" id="XP_004349557.1">
    <property type="nucleotide sequence ID" value="XM_004349507.1"/>
</dbReference>
<evidence type="ECO:0000313" key="7">
    <source>
        <dbReference type="Proteomes" id="UP000011083"/>
    </source>
</evidence>
<keyword evidence="4" id="KW-0505">Motor protein</keyword>
<dbReference type="InterPro" id="IPR011992">
    <property type="entry name" value="EF-hand-dom_pair"/>
</dbReference>
<dbReference type="OrthoDB" id="26525at2759"/>
<name>L8HAA1_ACACF</name>
<dbReference type="InterPro" id="IPR018247">
    <property type="entry name" value="EF_Hand_1_Ca_BS"/>
</dbReference>
<organism evidence="6 7">
    <name type="scientific">Acanthamoeba castellanii (strain ATCC 30010 / Neff)</name>
    <dbReference type="NCBI Taxonomy" id="1257118"/>
    <lineage>
        <taxon>Eukaryota</taxon>
        <taxon>Amoebozoa</taxon>
        <taxon>Discosea</taxon>
        <taxon>Longamoebia</taxon>
        <taxon>Centramoebida</taxon>
        <taxon>Acanthamoebidae</taxon>
        <taxon>Acanthamoeba</taxon>
    </lineage>
</organism>
<dbReference type="KEGG" id="acan:ACA1_322580"/>
<dbReference type="VEuPathDB" id="AmoebaDB:ACA1_322580"/>
<dbReference type="PANTHER" id="PTHR23048:SF0">
    <property type="entry name" value="CALMODULIN LIKE 3"/>
    <property type="match status" value="1"/>
</dbReference>
<reference evidence="6 7" key="1">
    <citation type="journal article" date="2013" name="Genome Biol.">
        <title>Genome of Acanthamoeba castellanii highlights extensive lateral gene transfer and early evolution of tyrosine kinase signaling.</title>
        <authorList>
            <person name="Clarke M."/>
            <person name="Lohan A.J."/>
            <person name="Liu B."/>
            <person name="Lagkouvardos I."/>
            <person name="Roy S."/>
            <person name="Zafar N."/>
            <person name="Bertelli C."/>
            <person name="Schilde C."/>
            <person name="Kianianmomeni A."/>
            <person name="Burglin T.R."/>
            <person name="Frech C."/>
            <person name="Turcotte B."/>
            <person name="Kopec K.O."/>
            <person name="Synnott J.M."/>
            <person name="Choo C."/>
            <person name="Paponov I."/>
            <person name="Finkler A."/>
            <person name="Soon Heng Tan C."/>
            <person name="Hutchins A.P."/>
            <person name="Weinmeier T."/>
            <person name="Rattei T."/>
            <person name="Chu J.S."/>
            <person name="Gimenez G."/>
            <person name="Irimia M."/>
            <person name="Rigden D.J."/>
            <person name="Fitzpatrick D.A."/>
            <person name="Lorenzo-Morales J."/>
            <person name="Bateman A."/>
            <person name="Chiu C.H."/>
            <person name="Tang P."/>
            <person name="Hegemann P."/>
            <person name="Fromm H."/>
            <person name="Raoult D."/>
            <person name="Greub G."/>
            <person name="Miranda-Saavedra D."/>
            <person name="Chen N."/>
            <person name="Nash P."/>
            <person name="Ginger M.L."/>
            <person name="Horn M."/>
            <person name="Schaap P."/>
            <person name="Caler L."/>
            <person name="Loftus B."/>
        </authorList>
    </citation>
    <scope>NUCLEOTIDE SEQUENCE [LARGE SCALE GENOMIC DNA]</scope>
    <source>
        <strain evidence="6 7">Neff</strain>
    </source>
</reference>
<dbReference type="PANTHER" id="PTHR23048">
    <property type="entry name" value="MYOSIN LIGHT CHAIN 1, 3"/>
    <property type="match status" value="1"/>
</dbReference>
<dbReference type="EMBL" id="KB007884">
    <property type="protein sequence ID" value="ELR22469.1"/>
    <property type="molecule type" value="Genomic_DNA"/>
</dbReference>
<accession>L8HAA1</accession>
<dbReference type="STRING" id="1257118.L8HAA1"/>
<dbReference type="GO" id="GO:0016460">
    <property type="term" value="C:myosin II complex"/>
    <property type="evidence" value="ECO:0007669"/>
    <property type="project" value="TreeGrafter"/>
</dbReference>
<dbReference type="OMA" id="HFLQVML"/>
<dbReference type="GeneID" id="14923417"/>
<sequence>MANRELEHEIKEAWKALDKDKDGVISASDLRHVLTTVGEKLTEEEIVALLQEADADKNGKIKFDHFLQVMLAK</sequence>
<dbReference type="FunFam" id="1.10.238.10:FF:000001">
    <property type="entry name" value="Calmodulin 1"/>
    <property type="match status" value="1"/>
</dbReference>
<dbReference type="CDD" id="cd00051">
    <property type="entry name" value="EFh"/>
    <property type="match status" value="1"/>
</dbReference>
<dbReference type="Pfam" id="PF13499">
    <property type="entry name" value="EF-hand_7"/>
    <property type="match status" value="1"/>
</dbReference>
<evidence type="ECO:0000256" key="2">
    <source>
        <dbReference type="ARBA" id="ARBA00022837"/>
    </source>
</evidence>
<keyword evidence="2" id="KW-0106">Calcium</keyword>
<evidence type="ECO:0000313" key="6">
    <source>
        <dbReference type="EMBL" id="ELR22469.1"/>
    </source>
</evidence>
<dbReference type="SUPFAM" id="SSF47473">
    <property type="entry name" value="EF-hand"/>
    <property type="match status" value="1"/>
</dbReference>
<evidence type="ECO:0000256" key="4">
    <source>
        <dbReference type="ARBA" id="ARBA00023175"/>
    </source>
</evidence>
<gene>
    <name evidence="6" type="ORF">ACA1_322580</name>
</gene>
<proteinExistence type="predicted"/>
<keyword evidence="3" id="KW-0518">Myosin</keyword>
<evidence type="ECO:0000256" key="1">
    <source>
        <dbReference type="ARBA" id="ARBA00022737"/>
    </source>
</evidence>
<dbReference type="PROSITE" id="PS00018">
    <property type="entry name" value="EF_HAND_1"/>
    <property type="match status" value="1"/>
</dbReference>
<keyword evidence="1" id="KW-0677">Repeat</keyword>
<evidence type="ECO:0000259" key="5">
    <source>
        <dbReference type="PROSITE" id="PS50222"/>
    </source>
</evidence>
<dbReference type="Proteomes" id="UP000011083">
    <property type="component" value="Unassembled WGS sequence"/>
</dbReference>
<evidence type="ECO:0000256" key="3">
    <source>
        <dbReference type="ARBA" id="ARBA00023123"/>
    </source>
</evidence>